<organism evidence="2 3">
    <name type="scientific">Akanthomyces muscarius</name>
    <name type="common">Entomopathogenic fungus</name>
    <name type="synonym">Lecanicillium muscarium</name>
    <dbReference type="NCBI Taxonomy" id="2231603"/>
    <lineage>
        <taxon>Eukaryota</taxon>
        <taxon>Fungi</taxon>
        <taxon>Dikarya</taxon>
        <taxon>Ascomycota</taxon>
        <taxon>Pezizomycotina</taxon>
        <taxon>Sordariomycetes</taxon>
        <taxon>Hypocreomycetidae</taxon>
        <taxon>Hypocreales</taxon>
        <taxon>Cordycipitaceae</taxon>
        <taxon>Akanthomyces</taxon>
    </lineage>
</organism>
<protein>
    <submittedName>
        <fullName evidence="2">Uncharacterized protein</fullName>
    </submittedName>
</protein>
<comment type="caution">
    <text evidence="2">The sequence shown here is derived from an EMBL/GenBank/DDBJ whole genome shotgun (WGS) entry which is preliminary data.</text>
</comment>
<proteinExistence type="predicted"/>
<evidence type="ECO:0000256" key="1">
    <source>
        <dbReference type="SAM" id="MobiDB-lite"/>
    </source>
</evidence>
<sequence length="71" mass="7812">MWIDDWGEVAIKHRQPIVGNASDQSRPEMRGKISQPSTPDILTPMSAPGTGAKQLLVHVALHIVTPYLILQ</sequence>
<accession>A0A9W8UIC5</accession>
<name>A0A9W8UIC5_AKAMU</name>
<dbReference type="GeneID" id="80898476"/>
<keyword evidence="3" id="KW-1185">Reference proteome</keyword>
<evidence type="ECO:0000313" key="2">
    <source>
        <dbReference type="EMBL" id="KAJ4150573.1"/>
    </source>
</evidence>
<reference evidence="2" key="1">
    <citation type="journal article" date="2023" name="Access Microbiol">
        <title>De-novo genome assembly for Akanthomyces muscarius, a biocontrol agent of insect agricultural pests.</title>
        <authorList>
            <person name="Erdos Z."/>
            <person name="Studholme D.J."/>
            <person name="Raymond B."/>
            <person name="Sharma M."/>
        </authorList>
    </citation>
    <scope>NUCLEOTIDE SEQUENCE</scope>
    <source>
        <strain evidence="2">Ve6</strain>
    </source>
</reference>
<dbReference type="AlphaFoldDB" id="A0A9W8UIC5"/>
<feature type="region of interest" description="Disordered" evidence="1">
    <location>
        <begin position="17"/>
        <end position="46"/>
    </location>
</feature>
<gene>
    <name evidence="2" type="ORF">LMH87_011317</name>
</gene>
<evidence type="ECO:0000313" key="3">
    <source>
        <dbReference type="Proteomes" id="UP001144673"/>
    </source>
</evidence>
<dbReference type="RefSeq" id="XP_056052287.1">
    <property type="nucleotide sequence ID" value="XM_056200439.1"/>
</dbReference>
<dbReference type="Proteomes" id="UP001144673">
    <property type="component" value="Chromosome 4"/>
</dbReference>
<dbReference type="EMBL" id="JAJHUN010000009">
    <property type="protein sequence ID" value="KAJ4150573.1"/>
    <property type="molecule type" value="Genomic_DNA"/>
</dbReference>
<dbReference type="KEGG" id="amus:LMH87_011317"/>